<dbReference type="PROSITE" id="PS00095">
    <property type="entry name" value="C5_MTASE_2"/>
    <property type="match status" value="1"/>
</dbReference>
<keyword evidence="4 6" id="KW-0949">S-adenosyl-L-methionine</keyword>
<name>A0AAE4FSG6_9CYAN</name>
<comment type="caution">
    <text evidence="8">The sequence shown here is derived from an EMBL/GenBank/DDBJ whole genome shotgun (WGS) entry which is preliminary data.</text>
</comment>
<dbReference type="GO" id="GO:0044027">
    <property type="term" value="P:negative regulation of gene expression via chromosomal CpG island methylation"/>
    <property type="evidence" value="ECO:0007669"/>
    <property type="project" value="TreeGrafter"/>
</dbReference>
<dbReference type="InterPro" id="IPR031303">
    <property type="entry name" value="C5_meth_CS"/>
</dbReference>
<dbReference type="PROSITE" id="PS51679">
    <property type="entry name" value="SAM_MT_C5"/>
    <property type="match status" value="1"/>
</dbReference>
<feature type="active site" evidence="6">
    <location>
        <position position="81"/>
    </location>
</feature>
<dbReference type="PANTHER" id="PTHR10629:SF52">
    <property type="entry name" value="DNA (CYTOSINE-5)-METHYLTRANSFERASE 1"/>
    <property type="match status" value="1"/>
</dbReference>
<dbReference type="GO" id="GO:0032259">
    <property type="term" value="P:methylation"/>
    <property type="evidence" value="ECO:0007669"/>
    <property type="project" value="UniProtKB-KW"/>
</dbReference>
<dbReference type="InterPro" id="IPR001525">
    <property type="entry name" value="C5_MeTfrase"/>
</dbReference>
<dbReference type="InterPro" id="IPR029063">
    <property type="entry name" value="SAM-dependent_MTases_sf"/>
</dbReference>
<evidence type="ECO:0000256" key="2">
    <source>
        <dbReference type="ARBA" id="ARBA00022603"/>
    </source>
</evidence>
<dbReference type="Pfam" id="PF00145">
    <property type="entry name" value="DNA_methylase"/>
    <property type="match status" value="1"/>
</dbReference>
<reference evidence="9" key="1">
    <citation type="submission" date="2023-07" db="EMBL/GenBank/DDBJ databases">
        <authorList>
            <person name="Luz R."/>
            <person name="Cordeiro R."/>
            <person name="Fonseca A."/>
            <person name="Goncalves V."/>
        </authorList>
    </citation>
    <scope>NUCLEOTIDE SEQUENCE [LARGE SCALE GENOMIC DNA]</scope>
    <source>
        <strain evidence="9">BACA0444</strain>
    </source>
</reference>
<dbReference type="RefSeq" id="WP_322878006.1">
    <property type="nucleotide sequence ID" value="NZ_JAVMIP010000006.1"/>
</dbReference>
<accession>A0AAE4FSG6</accession>
<evidence type="ECO:0000256" key="6">
    <source>
        <dbReference type="PROSITE-ProRule" id="PRU01016"/>
    </source>
</evidence>
<dbReference type="EMBL" id="JAVMIP010000006">
    <property type="protein sequence ID" value="MDS3860739.1"/>
    <property type="molecule type" value="Genomic_DNA"/>
</dbReference>
<dbReference type="SUPFAM" id="SSF53335">
    <property type="entry name" value="S-adenosyl-L-methionine-dependent methyltransferases"/>
    <property type="match status" value="1"/>
</dbReference>
<dbReference type="InterPro" id="IPR050390">
    <property type="entry name" value="C5-Methyltransferase"/>
</dbReference>
<evidence type="ECO:0000313" key="8">
    <source>
        <dbReference type="EMBL" id="MDS3860739.1"/>
    </source>
</evidence>
<keyword evidence="3 6" id="KW-0808">Transferase</keyword>
<evidence type="ECO:0000256" key="1">
    <source>
        <dbReference type="ARBA" id="ARBA00011975"/>
    </source>
</evidence>
<evidence type="ECO:0000313" key="9">
    <source>
        <dbReference type="Proteomes" id="UP001268256"/>
    </source>
</evidence>
<dbReference type="CDD" id="cd00315">
    <property type="entry name" value="Cyt_C5_DNA_methylase"/>
    <property type="match status" value="1"/>
</dbReference>
<organism evidence="8 9">
    <name type="scientific">Pseudocalidococcus azoricus BACA0444</name>
    <dbReference type="NCBI Taxonomy" id="2918990"/>
    <lineage>
        <taxon>Bacteria</taxon>
        <taxon>Bacillati</taxon>
        <taxon>Cyanobacteriota</taxon>
        <taxon>Cyanophyceae</taxon>
        <taxon>Acaryochloridales</taxon>
        <taxon>Thermosynechococcaceae</taxon>
        <taxon>Pseudocalidococcus</taxon>
        <taxon>Pseudocalidococcus azoricus</taxon>
    </lineage>
</organism>
<evidence type="ECO:0000256" key="5">
    <source>
        <dbReference type="ARBA" id="ARBA00022747"/>
    </source>
</evidence>
<sequence>MFLKQSYRVIDLFSGCGGMSFGFQSAGYELVAAYDYWLPAINVYQQNFDHPIFNVDLGDPLLDFHKFKSFDAQIIIGGPPCQDFSHAGKRNEELGRADLTIAFAKIVSYIRPRLFVMENVDRILKSKKYKVAKDLLKKTGYGLTEVILNATFCHVPQNRKRLFLIGDLGAYDNFMSNSLEQNLSLTPLTVRQYFEKELAINLDIEYYYRHPRNYSRRAIYSIDEPSATIRGVNRPIPKNYQIHPADACNSIERVRPLTTRERATIQTFPIDFLFAGTKTDIEQMIGNAVPVNLAHYVATSVMNYIKCKEQNQSTTYEQLSLLSSQLQSASSLVSLR</sequence>
<keyword evidence="9" id="KW-1185">Reference proteome</keyword>
<evidence type="ECO:0000256" key="7">
    <source>
        <dbReference type="RuleBase" id="RU000416"/>
    </source>
</evidence>
<comment type="similarity">
    <text evidence="6 7">Belongs to the class I-like SAM-binding methyltransferase superfamily. C5-methyltransferase family.</text>
</comment>
<dbReference type="EC" id="2.1.1.37" evidence="1"/>
<dbReference type="PRINTS" id="PR00105">
    <property type="entry name" value="C5METTRFRASE"/>
</dbReference>
<dbReference type="GO" id="GO:0009307">
    <property type="term" value="P:DNA restriction-modification system"/>
    <property type="evidence" value="ECO:0007669"/>
    <property type="project" value="UniProtKB-KW"/>
</dbReference>
<dbReference type="GO" id="GO:0003677">
    <property type="term" value="F:DNA binding"/>
    <property type="evidence" value="ECO:0007669"/>
    <property type="project" value="TreeGrafter"/>
</dbReference>
<keyword evidence="2 6" id="KW-0489">Methyltransferase</keyword>
<dbReference type="GO" id="GO:0003886">
    <property type="term" value="F:DNA (cytosine-5-)-methyltransferase activity"/>
    <property type="evidence" value="ECO:0007669"/>
    <property type="project" value="UniProtKB-EC"/>
</dbReference>
<gene>
    <name evidence="8" type="ORF">RIF25_07920</name>
</gene>
<dbReference type="Gene3D" id="3.40.50.150">
    <property type="entry name" value="Vaccinia Virus protein VP39"/>
    <property type="match status" value="1"/>
</dbReference>
<dbReference type="Proteomes" id="UP001268256">
    <property type="component" value="Unassembled WGS sequence"/>
</dbReference>
<evidence type="ECO:0000256" key="3">
    <source>
        <dbReference type="ARBA" id="ARBA00022679"/>
    </source>
</evidence>
<evidence type="ECO:0000256" key="4">
    <source>
        <dbReference type="ARBA" id="ARBA00022691"/>
    </source>
</evidence>
<protein>
    <recommendedName>
        <fullName evidence="1">DNA (cytosine-5-)-methyltransferase</fullName>
        <ecNumber evidence="1">2.1.1.37</ecNumber>
    </recommendedName>
</protein>
<dbReference type="PANTHER" id="PTHR10629">
    <property type="entry name" value="CYTOSINE-SPECIFIC METHYLTRANSFERASE"/>
    <property type="match status" value="1"/>
</dbReference>
<dbReference type="NCBIfam" id="TIGR00675">
    <property type="entry name" value="dcm"/>
    <property type="match status" value="1"/>
</dbReference>
<dbReference type="AlphaFoldDB" id="A0AAE4FSG6"/>
<proteinExistence type="inferred from homology"/>
<dbReference type="Gene3D" id="3.90.120.10">
    <property type="entry name" value="DNA Methylase, subunit A, domain 2"/>
    <property type="match status" value="1"/>
</dbReference>
<keyword evidence="5" id="KW-0680">Restriction system</keyword>